<dbReference type="STRING" id="1069680.M7NLX1"/>
<accession>M7NLX1</accession>
<evidence type="ECO:0000313" key="8">
    <source>
        <dbReference type="Proteomes" id="UP000011958"/>
    </source>
</evidence>
<keyword evidence="2" id="KW-0813">Transport</keyword>
<feature type="domain" description="CNH" evidence="6">
    <location>
        <begin position="27"/>
        <end position="315"/>
    </location>
</feature>
<dbReference type="PROSITE" id="PS50219">
    <property type="entry name" value="CNH"/>
    <property type="match status" value="1"/>
</dbReference>
<dbReference type="OMA" id="DNWKGNF"/>
<dbReference type="GO" id="GO:0016020">
    <property type="term" value="C:membrane"/>
    <property type="evidence" value="ECO:0007669"/>
    <property type="project" value="TreeGrafter"/>
</dbReference>
<dbReference type="Proteomes" id="UP000011958">
    <property type="component" value="Unassembled WGS sequence"/>
</dbReference>
<dbReference type="VEuPathDB" id="FungiDB:PNEG_03368"/>
<dbReference type="OrthoDB" id="5325112at2759"/>
<dbReference type="InterPro" id="IPR001180">
    <property type="entry name" value="CNH_dom"/>
</dbReference>
<dbReference type="PANTHER" id="PTHR12894:SF27">
    <property type="entry name" value="TRANSFORMING GROWTH FACTOR-BETA RECEPTOR-ASSOCIATED PROTEIN 1"/>
    <property type="match status" value="1"/>
</dbReference>
<dbReference type="eggNOG" id="KOG2063">
    <property type="taxonomic scope" value="Eukaryota"/>
</dbReference>
<dbReference type="GO" id="GO:0005737">
    <property type="term" value="C:cytoplasm"/>
    <property type="evidence" value="ECO:0007669"/>
    <property type="project" value="UniProtKB-SubCell"/>
</dbReference>
<dbReference type="GeneID" id="19897055"/>
<evidence type="ECO:0000256" key="5">
    <source>
        <dbReference type="SAM" id="Phobius"/>
    </source>
</evidence>
<dbReference type="EMBL" id="AFWA02000017">
    <property type="protein sequence ID" value="EMR08197.1"/>
    <property type="molecule type" value="Genomic_DNA"/>
</dbReference>
<dbReference type="RefSeq" id="XP_007875451.1">
    <property type="nucleotide sequence ID" value="XM_007877260.1"/>
</dbReference>
<keyword evidence="8" id="KW-1185">Reference proteome</keyword>
<protein>
    <recommendedName>
        <fullName evidence="6">CNH domain-containing protein</fullName>
    </recommendedName>
</protein>
<feature type="transmembrane region" description="Helical" evidence="5">
    <location>
        <begin position="79"/>
        <end position="102"/>
    </location>
</feature>
<dbReference type="PANTHER" id="PTHR12894">
    <property type="entry name" value="CNH DOMAIN CONTAINING"/>
    <property type="match status" value="1"/>
</dbReference>
<dbReference type="GO" id="GO:0015031">
    <property type="term" value="P:protein transport"/>
    <property type="evidence" value="ECO:0007669"/>
    <property type="project" value="UniProtKB-KW"/>
</dbReference>
<sequence>MQFVQHNIRSLFFDKIEFRESGNEEKRLNVTVIETDGINLYIGTSNGYVYHFVLENRKSLSLFPEFIFASKHNLLEKKLVKLILVLSQITCVVILCGNVLFFCNYPELSPVFGLEPIKGVVDICQDLDKYGETELDGSVILTVLMKRKIKRIKVKDTISVVLDIDYSSVVSICQRGFICCVATISSYELINFENNRRIPLFPIIQGNDPLHHNFLRISTPFLRPIIISISKSEFVVTSLFDGKNSVGLFVDINGNIVRGTIMFSEYPISLASEFPFLMALMDNSFVEIHNIIDQTLVQVVQSPLLGSITNIFRTFGHYCIFSESLMKKIVMVKAMSSKDPETRDDDIKNNKFLEEMNIATRLSSIPSKVFLTGENGISCLVFDSILVHVDELLNLKEIDNALLFIKKFTKIITPENIHSERIYHEISYIRQKSGFVYLEKILFDDAIIQFEESDIDPRLVISLFPVFDVKLDGVMTYKGVDEIICRLVDIDNIISSEISGKFDSYVQLSDEEIETTQNYRKILYQNALNTLKKYLLKYRQRKGLGSIGTGYKNKQIFQVVDLALLKLLVYLSPEEDSNVLYKLVDSGVECFDDAVIIFEENEKYFLLSKLYQNMKMQNKVLEIWKNILDGNLSDHEFLDGEKKMKDYLFEVDDDNLRIDYAIWLLERMQHIGIEFFINISSKKPFKFSIDEMVNIFRSRSKICLKIYLEYLVSNFSNLSFLNELLLLYLDEIINYLQIPLIRDATKKSIKDYSELNDDKLPYFEYLSTCMIENDERYQKFVSNRIKLIEYLQSVSDYDFELVLKHLYSQKDLLLIELVILYGRFSRHEEALTILVQILKDYKTSEIYCYHRGLFVKSYYDNKDSNEFLSQRKKLFKMLLDQYLKLPDYDQRLSRISFLLRHWNIYLDAIYVLNTISNDWSIEKISDFLITILQKNIQEKHHSFLIKSLHRGFSTLYDYSKFISFTNKF</sequence>
<keyword evidence="4" id="KW-0653">Protein transport</keyword>
<dbReference type="Pfam" id="PF00780">
    <property type="entry name" value="CNH"/>
    <property type="match status" value="1"/>
</dbReference>
<organism evidence="7 8">
    <name type="scientific">Pneumocystis murina (strain B123)</name>
    <name type="common">Mouse pneumocystis pneumonia agent</name>
    <name type="synonym">Pneumocystis carinii f. sp. muris</name>
    <dbReference type="NCBI Taxonomy" id="1069680"/>
    <lineage>
        <taxon>Eukaryota</taxon>
        <taxon>Fungi</taxon>
        <taxon>Dikarya</taxon>
        <taxon>Ascomycota</taxon>
        <taxon>Taphrinomycotina</taxon>
        <taxon>Pneumocystomycetes</taxon>
        <taxon>Pneumocystaceae</taxon>
        <taxon>Pneumocystis</taxon>
    </lineage>
</organism>
<comment type="subcellular location">
    <subcellularLocation>
        <location evidence="1">Cytoplasm</location>
    </subcellularLocation>
</comment>
<proteinExistence type="predicted"/>
<dbReference type="HOGENOM" id="CLU_008225_0_0_1"/>
<dbReference type="AlphaFoldDB" id="M7NLX1"/>
<evidence type="ECO:0000256" key="3">
    <source>
        <dbReference type="ARBA" id="ARBA00022490"/>
    </source>
</evidence>
<keyword evidence="5" id="KW-1133">Transmembrane helix</keyword>
<gene>
    <name evidence="7" type="ORF">PNEG_03368</name>
</gene>
<evidence type="ECO:0000259" key="6">
    <source>
        <dbReference type="PROSITE" id="PS50219"/>
    </source>
</evidence>
<keyword evidence="3" id="KW-0963">Cytoplasm</keyword>
<evidence type="ECO:0000256" key="4">
    <source>
        <dbReference type="ARBA" id="ARBA00022927"/>
    </source>
</evidence>
<comment type="caution">
    <text evidence="7">The sequence shown here is derived from an EMBL/GenBank/DDBJ whole genome shotgun (WGS) entry which is preliminary data.</text>
</comment>
<evidence type="ECO:0000313" key="7">
    <source>
        <dbReference type="EMBL" id="EMR08197.1"/>
    </source>
</evidence>
<dbReference type="GO" id="GO:0006914">
    <property type="term" value="P:autophagy"/>
    <property type="evidence" value="ECO:0007669"/>
    <property type="project" value="TreeGrafter"/>
</dbReference>
<name>M7NLX1_PNEMU</name>
<evidence type="ECO:0000256" key="1">
    <source>
        <dbReference type="ARBA" id="ARBA00004496"/>
    </source>
</evidence>
<dbReference type="InterPro" id="IPR032914">
    <property type="entry name" value="Vam6/VPS39/TRAP1"/>
</dbReference>
<keyword evidence="5" id="KW-0812">Transmembrane</keyword>
<dbReference type="GO" id="GO:0034058">
    <property type="term" value="P:endosomal vesicle fusion"/>
    <property type="evidence" value="ECO:0007669"/>
    <property type="project" value="TreeGrafter"/>
</dbReference>
<evidence type="ECO:0000256" key="2">
    <source>
        <dbReference type="ARBA" id="ARBA00022448"/>
    </source>
</evidence>
<reference evidence="8" key="1">
    <citation type="journal article" date="2016" name="Nat. Commun.">
        <title>Genome analysis of three Pneumocystis species reveals adaptation mechanisms to life exclusively in mammalian hosts.</title>
        <authorList>
            <person name="Ma L."/>
            <person name="Chen Z."/>
            <person name="Huang D.W."/>
            <person name="Kutty G."/>
            <person name="Ishihara M."/>
            <person name="Wang H."/>
            <person name="Abouelleil A."/>
            <person name="Bishop L."/>
            <person name="Davey E."/>
            <person name="Deng R."/>
            <person name="Deng X."/>
            <person name="Fan L."/>
            <person name="Fantoni G."/>
            <person name="Fitzgerald M."/>
            <person name="Gogineni E."/>
            <person name="Goldberg J.M."/>
            <person name="Handley G."/>
            <person name="Hu X."/>
            <person name="Huber C."/>
            <person name="Jiao X."/>
            <person name="Jones K."/>
            <person name="Levin J.Z."/>
            <person name="Liu Y."/>
            <person name="Macdonald P."/>
            <person name="Melnikov A."/>
            <person name="Raley C."/>
            <person name="Sassi M."/>
            <person name="Sherman B.T."/>
            <person name="Song X."/>
            <person name="Sykes S."/>
            <person name="Tran B."/>
            <person name="Walsh L."/>
            <person name="Xia Y."/>
            <person name="Yang J."/>
            <person name="Young S."/>
            <person name="Zeng Q."/>
            <person name="Zheng X."/>
            <person name="Stephens R."/>
            <person name="Nusbaum C."/>
            <person name="Birren B.W."/>
            <person name="Azadi P."/>
            <person name="Lempicki R.A."/>
            <person name="Cuomo C.A."/>
            <person name="Kovacs J.A."/>
        </authorList>
    </citation>
    <scope>NUCLEOTIDE SEQUENCE [LARGE SCALE GENOMIC DNA]</scope>
    <source>
        <strain evidence="8">B123</strain>
    </source>
</reference>
<keyword evidence="5" id="KW-0472">Membrane</keyword>